<accession>A0ABV7FSP1</accession>
<dbReference type="RefSeq" id="WP_376920314.1">
    <property type="nucleotide sequence ID" value="NZ_JBHRSW010000018.1"/>
</dbReference>
<feature type="region of interest" description="Disordered" evidence="1">
    <location>
        <begin position="1"/>
        <end position="58"/>
    </location>
</feature>
<dbReference type="EMBL" id="JBHRSW010000018">
    <property type="protein sequence ID" value="MFC3122180.1"/>
    <property type="molecule type" value="Genomic_DNA"/>
</dbReference>
<keyword evidence="3" id="KW-1185">Reference proteome</keyword>
<dbReference type="Proteomes" id="UP001595478">
    <property type="component" value="Unassembled WGS sequence"/>
</dbReference>
<feature type="compositionally biased region" description="Basic residues" evidence="1">
    <location>
        <begin position="35"/>
        <end position="58"/>
    </location>
</feature>
<sequence length="58" mass="7090">MGKDLRFSRDELLDDYDDTKDANKHHDTYRNVSQSKRKKEKRLSHSLHSKRQQRHDTH</sequence>
<evidence type="ECO:0000313" key="2">
    <source>
        <dbReference type="EMBL" id="MFC3122180.1"/>
    </source>
</evidence>
<protein>
    <submittedName>
        <fullName evidence="2">Uncharacterized protein</fullName>
    </submittedName>
</protein>
<evidence type="ECO:0000256" key="1">
    <source>
        <dbReference type="SAM" id="MobiDB-lite"/>
    </source>
</evidence>
<evidence type="ECO:0000313" key="3">
    <source>
        <dbReference type="Proteomes" id="UP001595478"/>
    </source>
</evidence>
<gene>
    <name evidence="2" type="ORF">ACFOHL_11170</name>
</gene>
<feature type="compositionally biased region" description="Basic and acidic residues" evidence="1">
    <location>
        <begin position="19"/>
        <end position="29"/>
    </location>
</feature>
<reference evidence="3" key="1">
    <citation type="journal article" date="2019" name="Int. J. Syst. Evol. Microbiol.">
        <title>The Global Catalogue of Microorganisms (GCM) 10K type strain sequencing project: providing services to taxonomists for standard genome sequencing and annotation.</title>
        <authorList>
            <consortium name="The Broad Institute Genomics Platform"/>
            <consortium name="The Broad Institute Genome Sequencing Center for Infectious Disease"/>
            <person name="Wu L."/>
            <person name="Ma J."/>
        </authorList>
    </citation>
    <scope>NUCLEOTIDE SEQUENCE [LARGE SCALE GENOMIC DNA]</scope>
    <source>
        <strain evidence="3">KCTC 52473</strain>
    </source>
</reference>
<organism evidence="2 3">
    <name type="scientific">Agaribacter flavus</name>
    <dbReference type="NCBI Taxonomy" id="1902781"/>
    <lineage>
        <taxon>Bacteria</taxon>
        <taxon>Pseudomonadati</taxon>
        <taxon>Pseudomonadota</taxon>
        <taxon>Gammaproteobacteria</taxon>
        <taxon>Alteromonadales</taxon>
        <taxon>Alteromonadaceae</taxon>
        <taxon>Agaribacter</taxon>
    </lineage>
</organism>
<comment type="caution">
    <text evidence="2">The sequence shown here is derived from an EMBL/GenBank/DDBJ whole genome shotgun (WGS) entry which is preliminary data.</text>
</comment>
<name>A0ABV7FSP1_9ALTE</name>
<proteinExistence type="predicted"/>
<feature type="compositionally biased region" description="Basic and acidic residues" evidence="1">
    <location>
        <begin position="1"/>
        <end position="11"/>
    </location>
</feature>